<dbReference type="EMBL" id="VRMN01000001">
    <property type="protein sequence ID" value="KAA8500010.1"/>
    <property type="molecule type" value="Genomic_DNA"/>
</dbReference>
<sequence>MKGIGAVLALADSVLYYAAVICASLLRGPHELWRLLPQLASSVVDSWAPFLYKDDEPAQVHPRLFAYFLRTCANALVLVAWNMLQFGGARVSFSVLGLVLGFVGFTMWVFCSRALETGHASWDRVSLPSPAHLSSTAPSVLVSKSRGADSADEREQLTSKAHDDSALWARIYERHELGLARRLVFVRMLNSSVFVPIFEELQRHFMYTTFLLFFRRISSETFHCLVNPLRSSDSTLRECGLTRRSYFDFMSLFLSSLLFGAGHLRFPGEWLCGFLYAVLMQTAVIVEDGRLGIAICAHGFSNFFLGLYVVSKSDWKFW</sequence>
<feature type="domain" description="CAAX prenyl protease 2/Lysostaphin resistance protein A-like" evidence="3">
    <location>
        <begin position="185"/>
        <end position="304"/>
    </location>
</feature>
<feature type="transmembrane region" description="Helical" evidence="2">
    <location>
        <begin position="7"/>
        <end position="26"/>
    </location>
</feature>
<organism evidence="4 5">
    <name type="scientific">Porphyridium purpureum</name>
    <name type="common">Red alga</name>
    <name type="synonym">Porphyridium cruentum</name>
    <dbReference type="NCBI Taxonomy" id="35688"/>
    <lineage>
        <taxon>Eukaryota</taxon>
        <taxon>Rhodophyta</taxon>
        <taxon>Bangiophyceae</taxon>
        <taxon>Porphyridiales</taxon>
        <taxon>Porphyridiaceae</taxon>
        <taxon>Porphyridium</taxon>
    </lineage>
</organism>
<reference evidence="5" key="1">
    <citation type="journal article" date="2019" name="Nat. Commun.">
        <title>Expansion of phycobilisome linker gene families in mesophilic red algae.</title>
        <authorList>
            <person name="Lee J."/>
            <person name="Kim D."/>
            <person name="Bhattacharya D."/>
            <person name="Yoon H.S."/>
        </authorList>
    </citation>
    <scope>NUCLEOTIDE SEQUENCE [LARGE SCALE GENOMIC DNA]</scope>
    <source>
        <strain evidence="5">CCMP 1328</strain>
    </source>
</reference>
<keyword evidence="5" id="KW-1185">Reference proteome</keyword>
<dbReference type="AlphaFoldDB" id="A0A5J4ZA57"/>
<proteinExistence type="predicted"/>
<name>A0A5J4ZA57_PORPP</name>
<feature type="region of interest" description="Disordered" evidence="1">
    <location>
        <begin position="132"/>
        <end position="155"/>
    </location>
</feature>
<evidence type="ECO:0000313" key="4">
    <source>
        <dbReference type="EMBL" id="KAA8500010.1"/>
    </source>
</evidence>
<dbReference type="Proteomes" id="UP000324585">
    <property type="component" value="Unassembled WGS sequence"/>
</dbReference>
<feature type="compositionally biased region" description="Basic and acidic residues" evidence="1">
    <location>
        <begin position="146"/>
        <end position="155"/>
    </location>
</feature>
<dbReference type="Pfam" id="PF02517">
    <property type="entry name" value="Rce1-like"/>
    <property type="match status" value="1"/>
</dbReference>
<protein>
    <recommendedName>
        <fullName evidence="3">CAAX prenyl protease 2/Lysostaphin resistance protein A-like domain-containing protein</fullName>
    </recommendedName>
</protein>
<accession>A0A5J4ZA57</accession>
<dbReference type="GO" id="GO:0080120">
    <property type="term" value="P:CAAX-box protein maturation"/>
    <property type="evidence" value="ECO:0007669"/>
    <property type="project" value="UniProtKB-ARBA"/>
</dbReference>
<comment type="caution">
    <text evidence="4">The sequence shown here is derived from an EMBL/GenBank/DDBJ whole genome shotgun (WGS) entry which is preliminary data.</text>
</comment>
<keyword evidence="2" id="KW-1133">Transmembrane helix</keyword>
<evidence type="ECO:0000259" key="3">
    <source>
        <dbReference type="Pfam" id="PF02517"/>
    </source>
</evidence>
<feature type="transmembrane region" description="Helical" evidence="2">
    <location>
        <begin position="291"/>
        <end position="310"/>
    </location>
</feature>
<dbReference type="GO" id="GO:0004175">
    <property type="term" value="F:endopeptidase activity"/>
    <property type="evidence" value="ECO:0007669"/>
    <property type="project" value="UniProtKB-ARBA"/>
</dbReference>
<keyword evidence="2" id="KW-0812">Transmembrane</keyword>
<feature type="transmembrane region" description="Helical" evidence="2">
    <location>
        <begin position="90"/>
        <end position="111"/>
    </location>
</feature>
<evidence type="ECO:0000256" key="2">
    <source>
        <dbReference type="SAM" id="Phobius"/>
    </source>
</evidence>
<evidence type="ECO:0000313" key="5">
    <source>
        <dbReference type="Proteomes" id="UP000324585"/>
    </source>
</evidence>
<gene>
    <name evidence="4" type="ORF">FVE85_7595</name>
</gene>
<dbReference type="InterPro" id="IPR003675">
    <property type="entry name" value="Rce1/LyrA-like_dom"/>
</dbReference>
<keyword evidence="2" id="KW-0472">Membrane</keyword>
<evidence type="ECO:0000256" key="1">
    <source>
        <dbReference type="SAM" id="MobiDB-lite"/>
    </source>
</evidence>